<dbReference type="EC" id="6.3.1.20" evidence="3"/>
<organism evidence="9 10">
    <name type="scientific">Brachyspira aalborgi</name>
    <dbReference type="NCBI Taxonomy" id="29522"/>
    <lineage>
        <taxon>Bacteria</taxon>
        <taxon>Pseudomonadati</taxon>
        <taxon>Spirochaetota</taxon>
        <taxon>Spirochaetia</taxon>
        <taxon>Brachyspirales</taxon>
        <taxon>Brachyspiraceae</taxon>
        <taxon>Brachyspira</taxon>
    </lineage>
</organism>
<feature type="domain" description="BPL/LPL catalytic" evidence="8">
    <location>
        <begin position="31"/>
        <end position="218"/>
    </location>
</feature>
<dbReference type="Pfam" id="PF21948">
    <property type="entry name" value="LplA-B_cat"/>
    <property type="match status" value="1"/>
</dbReference>
<evidence type="ECO:0000313" key="9">
    <source>
        <dbReference type="EMBL" id="TXJ21558.1"/>
    </source>
</evidence>
<evidence type="ECO:0000256" key="2">
    <source>
        <dbReference type="ARBA" id="ARBA00005124"/>
    </source>
</evidence>
<dbReference type="GO" id="GO:0005524">
    <property type="term" value="F:ATP binding"/>
    <property type="evidence" value="ECO:0007669"/>
    <property type="project" value="UniProtKB-KW"/>
</dbReference>
<evidence type="ECO:0000256" key="6">
    <source>
        <dbReference type="ARBA" id="ARBA00022840"/>
    </source>
</evidence>
<dbReference type="GO" id="GO:0017118">
    <property type="term" value="F:lipoyltransferase activity"/>
    <property type="evidence" value="ECO:0007669"/>
    <property type="project" value="TreeGrafter"/>
</dbReference>
<dbReference type="AlphaFoldDB" id="A0A5C8D999"/>
<dbReference type="FunFam" id="3.30.930.10:FF:000072">
    <property type="entry name" value="Lipoate--protein ligase"/>
    <property type="match status" value="1"/>
</dbReference>
<sequence length="334" mass="38941">MEVIEMIYFYNIDSIDPYYNLAFEEYILKNYLKDSYFLLWQNANTIVVGLHQNTIEEINREFADKNKINIVRRTTGGGAVYHDLGNLNYSLITDYNEREHISMNFFINPIVEALKNMDIKAISSERNDILIDGKKISGSAQRLYKNRILHHGCILFDSDLSVLSKSLKVKPEKFQSKSVKSVRNRVANISDFLKEPKNIYDFKNYILDSISRNNEIKNLNLTKKDIENINKLKENKYKTWEWNYGRSPKFNINNSKKFEGGIVEVYLLVENGFIETCSIYGDFMALKPVSDITNKLIKCKYDADDIKDIILQFNIKDYFGNICIDDIVKLISCL</sequence>
<comment type="caution">
    <text evidence="9">The sequence shown here is derived from an EMBL/GenBank/DDBJ whole genome shotgun (WGS) entry which is preliminary data.</text>
</comment>
<dbReference type="InterPro" id="IPR045864">
    <property type="entry name" value="aa-tRNA-synth_II/BPL/LPL"/>
</dbReference>
<dbReference type="Gene3D" id="3.30.930.10">
    <property type="entry name" value="Bira Bifunctional Protein, Domain 2"/>
    <property type="match status" value="1"/>
</dbReference>
<evidence type="ECO:0000259" key="8">
    <source>
        <dbReference type="PROSITE" id="PS51733"/>
    </source>
</evidence>
<dbReference type="Proteomes" id="UP000324638">
    <property type="component" value="Unassembled WGS sequence"/>
</dbReference>
<evidence type="ECO:0000256" key="1">
    <source>
        <dbReference type="ARBA" id="ARBA00005085"/>
    </source>
</evidence>
<evidence type="ECO:0000256" key="5">
    <source>
        <dbReference type="ARBA" id="ARBA00022741"/>
    </source>
</evidence>
<reference evidence="9 10" key="1">
    <citation type="journal article" date="1992" name="Lakartidningen">
        <title>[Penicillin V and not amoxicillin is the first choice preparation in acute otitis].</title>
        <authorList>
            <person name="Kamme C."/>
            <person name="Lundgren K."/>
            <person name="Prellner K."/>
        </authorList>
    </citation>
    <scope>NUCLEOTIDE SEQUENCE [LARGE SCALE GENOMIC DNA]</scope>
    <source>
        <strain evidence="9 10">513A</strain>
    </source>
</reference>
<dbReference type="PANTHER" id="PTHR12561">
    <property type="entry name" value="LIPOATE-PROTEIN LIGASE"/>
    <property type="match status" value="1"/>
</dbReference>
<evidence type="ECO:0000256" key="4">
    <source>
        <dbReference type="ARBA" id="ARBA00022598"/>
    </source>
</evidence>
<dbReference type="UniPathway" id="UPA00537">
    <property type="reaction ID" value="UER00594"/>
</dbReference>
<dbReference type="Pfam" id="PF10437">
    <property type="entry name" value="Lip_prot_lig_C"/>
    <property type="match status" value="1"/>
</dbReference>
<keyword evidence="5" id="KW-0547">Nucleotide-binding</keyword>
<protein>
    <recommendedName>
        <fullName evidence="3">lipoate--protein ligase</fullName>
        <ecNumber evidence="3">6.3.1.20</ecNumber>
    </recommendedName>
</protein>
<gene>
    <name evidence="9" type="ORF">EPJ79_10685</name>
</gene>
<dbReference type="EMBL" id="SAXU01000001">
    <property type="protein sequence ID" value="TXJ21558.1"/>
    <property type="molecule type" value="Genomic_DNA"/>
</dbReference>
<dbReference type="GO" id="GO:0009249">
    <property type="term" value="P:protein lipoylation"/>
    <property type="evidence" value="ECO:0007669"/>
    <property type="project" value="InterPro"/>
</dbReference>
<dbReference type="SUPFAM" id="SSF82649">
    <property type="entry name" value="SufE/NifU"/>
    <property type="match status" value="1"/>
</dbReference>
<dbReference type="NCBIfam" id="TIGR00545">
    <property type="entry name" value="lipoyltrans"/>
    <property type="match status" value="1"/>
</dbReference>
<dbReference type="InterPro" id="IPR004562">
    <property type="entry name" value="LipoylTrfase_LipoateP_Ligase"/>
</dbReference>
<dbReference type="InterPro" id="IPR019491">
    <property type="entry name" value="Lipoate_protein_ligase_C"/>
</dbReference>
<name>A0A5C8D999_9SPIR</name>
<evidence type="ECO:0000256" key="7">
    <source>
        <dbReference type="ARBA" id="ARBA00048037"/>
    </source>
</evidence>
<dbReference type="GO" id="GO:0016979">
    <property type="term" value="F:lipoate-protein ligase activity"/>
    <property type="evidence" value="ECO:0007669"/>
    <property type="project" value="UniProtKB-EC"/>
</dbReference>
<dbReference type="InterPro" id="IPR004143">
    <property type="entry name" value="BPL_LPL_catalytic"/>
</dbReference>
<dbReference type="SUPFAM" id="SSF55681">
    <property type="entry name" value="Class II aaRS and biotin synthetases"/>
    <property type="match status" value="1"/>
</dbReference>
<dbReference type="GO" id="GO:0005737">
    <property type="term" value="C:cytoplasm"/>
    <property type="evidence" value="ECO:0007669"/>
    <property type="project" value="TreeGrafter"/>
</dbReference>
<comment type="catalytic activity">
    <reaction evidence="7">
        <text>L-lysyl-[lipoyl-carrier protein] + (R)-lipoate + ATP = N(6)-[(R)-lipoyl]-L-lysyl-[lipoyl-carrier protein] + AMP + diphosphate + H(+)</text>
        <dbReference type="Rhea" id="RHEA:49288"/>
        <dbReference type="Rhea" id="RHEA-COMP:10500"/>
        <dbReference type="Rhea" id="RHEA-COMP:10502"/>
        <dbReference type="ChEBI" id="CHEBI:15378"/>
        <dbReference type="ChEBI" id="CHEBI:29969"/>
        <dbReference type="ChEBI" id="CHEBI:30616"/>
        <dbReference type="ChEBI" id="CHEBI:33019"/>
        <dbReference type="ChEBI" id="CHEBI:83088"/>
        <dbReference type="ChEBI" id="CHEBI:83099"/>
        <dbReference type="ChEBI" id="CHEBI:456215"/>
        <dbReference type="EC" id="6.3.1.20"/>
    </reaction>
</comment>
<accession>A0A5C8D999</accession>
<dbReference type="CDD" id="cd16443">
    <property type="entry name" value="LplA"/>
    <property type="match status" value="1"/>
</dbReference>
<dbReference type="Gene3D" id="3.30.390.50">
    <property type="entry name" value="CO dehydrogenase flavoprotein, C-terminal domain"/>
    <property type="match status" value="1"/>
</dbReference>
<comment type="pathway">
    <text evidence="2">Protein modification; protein lipoylation via exogenous pathway; protein N(6)-(lipoyl)lysine from lipoate: step 1/2.</text>
</comment>
<keyword evidence="4 9" id="KW-0436">Ligase</keyword>
<evidence type="ECO:0000256" key="3">
    <source>
        <dbReference type="ARBA" id="ARBA00012367"/>
    </source>
</evidence>
<proteinExistence type="predicted"/>
<evidence type="ECO:0000313" key="10">
    <source>
        <dbReference type="Proteomes" id="UP000324638"/>
    </source>
</evidence>
<comment type="pathway">
    <text evidence="1">Protein modification; protein lipoylation via exogenous pathway; protein N(6)-(lipoyl)lysine from lipoate: step 2/2.</text>
</comment>
<dbReference type="PROSITE" id="PS51733">
    <property type="entry name" value="BPL_LPL_CATALYTIC"/>
    <property type="match status" value="1"/>
</dbReference>
<dbReference type="PANTHER" id="PTHR12561:SF3">
    <property type="entry name" value="LIPOYLTRANSFERASE 1, MITOCHONDRIAL"/>
    <property type="match status" value="1"/>
</dbReference>
<keyword evidence="6" id="KW-0067">ATP-binding</keyword>